<proteinExistence type="predicted"/>
<gene>
    <name evidence="1" type="ordered locus">SPAB_05778</name>
</gene>
<sequence length="53" mass="6208">MLTGREVSKDEKITIMLLPVLCSDVSFISRAGCYRAGLRRRYSFQRPDCRIWL</sequence>
<organism evidence="1 2">
    <name type="scientific">Salmonella paratyphi B (strain ATCC BAA-1250 / SPB7)</name>
    <dbReference type="NCBI Taxonomy" id="1016998"/>
    <lineage>
        <taxon>Bacteria</taxon>
        <taxon>Pseudomonadati</taxon>
        <taxon>Pseudomonadota</taxon>
        <taxon>Gammaproteobacteria</taxon>
        <taxon>Enterobacterales</taxon>
        <taxon>Enterobacteriaceae</taxon>
        <taxon>Salmonella</taxon>
    </lineage>
</organism>
<evidence type="ECO:0000313" key="2">
    <source>
        <dbReference type="Proteomes" id="UP000008556"/>
    </source>
</evidence>
<name>A0A6C6ZAC0_SALPB</name>
<dbReference type="AlphaFoldDB" id="A0A6C6ZAC0"/>
<accession>A0A6C6ZAC0</accession>
<dbReference type="Proteomes" id="UP000008556">
    <property type="component" value="Chromosome"/>
</dbReference>
<dbReference type="KEGG" id="spq:SPAB_05778"/>
<reference evidence="1 2" key="1">
    <citation type="submission" date="2007-11" db="EMBL/GenBank/DDBJ databases">
        <authorList>
            <consortium name="The Salmonella enterica serovar Paratyphi B Genome Sequencing Project"/>
            <person name="McClelland M."/>
            <person name="Sanderson E.K."/>
            <person name="Porwollik S."/>
            <person name="Spieth J."/>
            <person name="Clifton W.S."/>
            <person name="Fulton R."/>
            <person name="Cordes M."/>
            <person name="Wollam A."/>
            <person name="Shah N."/>
            <person name="Pepin K."/>
            <person name="Bhonagiri V."/>
            <person name="Nash W."/>
            <person name="Johnson M."/>
            <person name="Thiruvilangam P."/>
            <person name="Wilson R."/>
        </authorList>
    </citation>
    <scope>NUCLEOTIDE SEQUENCE [LARGE SCALE GENOMIC DNA]</scope>
    <source>
        <strain evidence="2">ATCC BAA-1250 / SPB7</strain>
    </source>
</reference>
<protein>
    <submittedName>
        <fullName evidence="1">Uncharacterized protein</fullName>
    </submittedName>
</protein>
<evidence type="ECO:0000313" key="1">
    <source>
        <dbReference type="EMBL" id="ABX71043.1"/>
    </source>
</evidence>
<dbReference type="EMBL" id="CP000886">
    <property type="protein sequence ID" value="ABX71043.1"/>
    <property type="molecule type" value="Genomic_DNA"/>
</dbReference>